<keyword evidence="2" id="KW-0413">Isomerase</keyword>
<protein>
    <submittedName>
        <fullName evidence="2">Sugar phosphate isomerase/epimerase family protein</fullName>
    </submittedName>
</protein>
<dbReference type="RefSeq" id="WP_379710316.1">
    <property type="nucleotide sequence ID" value="NZ_JBHTBS010000002.1"/>
</dbReference>
<dbReference type="Proteomes" id="UP001596472">
    <property type="component" value="Unassembled WGS sequence"/>
</dbReference>
<evidence type="ECO:0000313" key="2">
    <source>
        <dbReference type="EMBL" id="MFC7336727.1"/>
    </source>
</evidence>
<dbReference type="PANTHER" id="PTHR12110">
    <property type="entry name" value="HYDROXYPYRUVATE ISOMERASE"/>
    <property type="match status" value="1"/>
</dbReference>
<dbReference type="Gene3D" id="3.20.20.150">
    <property type="entry name" value="Divalent-metal-dependent TIM barrel enzymes"/>
    <property type="match status" value="1"/>
</dbReference>
<organism evidence="2 3">
    <name type="scientific">Haloferula chungangensis</name>
    <dbReference type="NCBI Taxonomy" id="1048331"/>
    <lineage>
        <taxon>Bacteria</taxon>
        <taxon>Pseudomonadati</taxon>
        <taxon>Verrucomicrobiota</taxon>
        <taxon>Verrucomicrobiia</taxon>
        <taxon>Verrucomicrobiales</taxon>
        <taxon>Verrucomicrobiaceae</taxon>
        <taxon>Haloferula</taxon>
    </lineage>
</organism>
<name>A0ABW2L323_9BACT</name>
<dbReference type="InterPro" id="IPR050312">
    <property type="entry name" value="IolE/XylAMocC-like"/>
</dbReference>
<sequence>MMDRLAIHTITTKAWDLPTAAKKYSAAGVRGMGVWRQWLDGRPLAESRQILDDHGITAVSLVRGGFFPHLTPEEKQASHDDNIKALDEAAAMGASQVVLVCGAKPELSLTESRKHITEGIAACIPHAEKLGVKLAIEPLHPMYADCRSAVNTIGQSTDIIGQLGSDKVGIAADVYHIWWDPNLEKEIERAGKHICGFHVCDWLTPTNDFLNDRGLMGEGCIDIKGIRQQVEATGFNDWIEVEVFSDRWWAHDPDDYLAKIIEAYQTHC</sequence>
<accession>A0ABW2L323</accession>
<dbReference type="InterPro" id="IPR013022">
    <property type="entry name" value="Xyl_isomerase-like_TIM-brl"/>
</dbReference>
<evidence type="ECO:0000259" key="1">
    <source>
        <dbReference type="Pfam" id="PF01261"/>
    </source>
</evidence>
<dbReference type="InterPro" id="IPR036237">
    <property type="entry name" value="Xyl_isomerase-like_sf"/>
</dbReference>
<feature type="domain" description="Xylose isomerase-like TIM barrel" evidence="1">
    <location>
        <begin position="25"/>
        <end position="259"/>
    </location>
</feature>
<gene>
    <name evidence="2" type="ORF">ACFQY0_06030</name>
</gene>
<dbReference type="PANTHER" id="PTHR12110:SF52">
    <property type="entry name" value="XYLOSE ISOMERASE"/>
    <property type="match status" value="1"/>
</dbReference>
<comment type="caution">
    <text evidence="2">The sequence shown here is derived from an EMBL/GenBank/DDBJ whole genome shotgun (WGS) entry which is preliminary data.</text>
</comment>
<evidence type="ECO:0000313" key="3">
    <source>
        <dbReference type="Proteomes" id="UP001596472"/>
    </source>
</evidence>
<dbReference type="GO" id="GO:0016853">
    <property type="term" value="F:isomerase activity"/>
    <property type="evidence" value="ECO:0007669"/>
    <property type="project" value="UniProtKB-KW"/>
</dbReference>
<dbReference type="EMBL" id="JBHTBS010000002">
    <property type="protein sequence ID" value="MFC7336727.1"/>
    <property type="molecule type" value="Genomic_DNA"/>
</dbReference>
<dbReference type="Pfam" id="PF01261">
    <property type="entry name" value="AP_endonuc_2"/>
    <property type="match status" value="1"/>
</dbReference>
<reference evidence="3" key="1">
    <citation type="journal article" date="2019" name="Int. J. Syst. Evol. Microbiol.">
        <title>The Global Catalogue of Microorganisms (GCM) 10K type strain sequencing project: providing services to taxonomists for standard genome sequencing and annotation.</title>
        <authorList>
            <consortium name="The Broad Institute Genomics Platform"/>
            <consortium name="The Broad Institute Genome Sequencing Center for Infectious Disease"/>
            <person name="Wu L."/>
            <person name="Ma J."/>
        </authorList>
    </citation>
    <scope>NUCLEOTIDE SEQUENCE [LARGE SCALE GENOMIC DNA]</scope>
    <source>
        <strain evidence="3">CGMCC 4.1467</strain>
    </source>
</reference>
<proteinExistence type="predicted"/>
<dbReference type="SUPFAM" id="SSF51658">
    <property type="entry name" value="Xylose isomerase-like"/>
    <property type="match status" value="1"/>
</dbReference>
<keyword evidence="3" id="KW-1185">Reference proteome</keyword>